<evidence type="ECO:0000256" key="1">
    <source>
        <dbReference type="SAM" id="Phobius"/>
    </source>
</evidence>
<dbReference type="InterPro" id="IPR021205">
    <property type="entry name" value="Lanti_perm_SpaE/MutE/EpiE-like"/>
</dbReference>
<gene>
    <name evidence="2" type="ORF">C1875_00030</name>
</gene>
<accession>A0A369MKR3</accession>
<proteinExistence type="predicted"/>
<dbReference type="AlphaFoldDB" id="A0A369MKR3"/>
<feature type="transmembrane region" description="Helical" evidence="1">
    <location>
        <begin position="142"/>
        <end position="164"/>
    </location>
</feature>
<protein>
    <recommendedName>
        <fullName evidence="4">Lantibiotic ABC transporter permease</fullName>
    </recommendedName>
</protein>
<feature type="transmembrane region" description="Helical" evidence="1">
    <location>
        <begin position="176"/>
        <end position="195"/>
    </location>
</feature>
<feature type="transmembrane region" description="Helical" evidence="1">
    <location>
        <begin position="103"/>
        <end position="130"/>
    </location>
</feature>
<keyword evidence="1" id="KW-0472">Membrane</keyword>
<comment type="caution">
    <text evidence="2">The sequence shown here is derived from an EMBL/GenBank/DDBJ whole genome shotgun (WGS) entry which is preliminary data.</text>
</comment>
<keyword evidence="1" id="KW-1133">Transmembrane helix</keyword>
<evidence type="ECO:0000313" key="3">
    <source>
        <dbReference type="Proteomes" id="UP000253970"/>
    </source>
</evidence>
<evidence type="ECO:0000313" key="2">
    <source>
        <dbReference type="EMBL" id="RDB73284.1"/>
    </source>
</evidence>
<feature type="transmembrane region" description="Helical" evidence="1">
    <location>
        <begin position="230"/>
        <end position="252"/>
    </location>
</feature>
<dbReference type="CDD" id="cd21807">
    <property type="entry name" value="ABC-2_lan_permease_MutE_EpiE-like"/>
    <property type="match status" value="1"/>
</dbReference>
<name>A0A369MKR3_EGGLN</name>
<dbReference type="RefSeq" id="WP_114532244.1">
    <property type="nucleotide sequence ID" value="NZ_JADNER010000003.1"/>
</dbReference>
<feature type="transmembrane region" description="Helical" evidence="1">
    <location>
        <begin position="59"/>
        <end position="83"/>
    </location>
</feature>
<evidence type="ECO:0008006" key="4">
    <source>
        <dbReference type="Google" id="ProtNLM"/>
    </source>
</evidence>
<sequence length="258" mass="26592">MMEARTRPFFSVFRAEVLKGRRGAPRKVALIAPLPFCALGVLSSGVIPGTGATGGVATYLWNFWYVLMMPVAIALICVSVANIDARQKLRSVLALPFPPARTWWAKVCYALALAFAANLAVLICSTALGAMGVDAPGFAEGLAAATILTVASSWMVPAALALTVRFGTLAGIAIPVLLQLGAGIALYSSAAWFAFPPATTLCAVSPLLGVAPSGVPLEAGEALGAFGWEAVVGIVVAAVLFAVLAWAGATWFSKREAA</sequence>
<dbReference type="Proteomes" id="UP000253970">
    <property type="component" value="Unassembled WGS sequence"/>
</dbReference>
<reference evidence="2 3" key="1">
    <citation type="journal article" date="2018" name="Elife">
        <title>Discovery and characterization of a prevalent human gut bacterial enzyme sufficient for the inactivation of a family of plant toxins.</title>
        <authorList>
            <person name="Koppel N."/>
            <person name="Bisanz J.E."/>
            <person name="Pandelia M.E."/>
            <person name="Turnbaugh P.J."/>
            <person name="Balskus E.P."/>
        </authorList>
    </citation>
    <scope>NUCLEOTIDE SEQUENCE [LARGE SCALE GENOMIC DNA]</scope>
    <source>
        <strain evidence="2 3">W1 BHI 6</strain>
    </source>
</reference>
<keyword evidence="1" id="KW-0812">Transmembrane</keyword>
<dbReference type="EMBL" id="PPTU01000001">
    <property type="protein sequence ID" value="RDB73284.1"/>
    <property type="molecule type" value="Genomic_DNA"/>
</dbReference>
<organism evidence="2 3">
    <name type="scientific">Eggerthella lenta</name>
    <name type="common">Eubacterium lentum</name>
    <dbReference type="NCBI Taxonomy" id="84112"/>
    <lineage>
        <taxon>Bacteria</taxon>
        <taxon>Bacillati</taxon>
        <taxon>Actinomycetota</taxon>
        <taxon>Coriobacteriia</taxon>
        <taxon>Eggerthellales</taxon>
        <taxon>Eggerthellaceae</taxon>
        <taxon>Eggerthella</taxon>
    </lineage>
</organism>